<dbReference type="PRINTS" id="PR01415">
    <property type="entry name" value="ANKYRIN"/>
</dbReference>
<evidence type="ECO:0008006" key="10">
    <source>
        <dbReference type="Google" id="ProtNLM"/>
    </source>
</evidence>
<dbReference type="Pfam" id="PF17106">
    <property type="entry name" value="NACHT_sigma"/>
    <property type="match status" value="1"/>
</dbReference>
<evidence type="ECO:0000259" key="5">
    <source>
        <dbReference type="Pfam" id="PF17106"/>
    </source>
</evidence>
<keyword evidence="9" id="KW-1185">Reference proteome</keyword>
<keyword evidence="2 3" id="KW-0040">ANK repeat</keyword>
<evidence type="ECO:0000259" key="7">
    <source>
        <dbReference type="Pfam" id="PF24883"/>
    </source>
</evidence>
<dbReference type="EMBL" id="CALLCH030000009">
    <property type="protein sequence ID" value="CAI4213723.1"/>
    <property type="molecule type" value="Genomic_DNA"/>
</dbReference>
<feature type="repeat" description="ANK" evidence="3">
    <location>
        <begin position="1065"/>
        <end position="1089"/>
    </location>
</feature>
<dbReference type="InterPro" id="IPR031352">
    <property type="entry name" value="SesA"/>
</dbReference>
<feature type="repeat" description="ANK" evidence="3">
    <location>
        <begin position="1597"/>
        <end position="1629"/>
    </location>
</feature>
<feature type="region of interest" description="Disordered" evidence="4">
    <location>
        <begin position="324"/>
        <end position="360"/>
    </location>
</feature>
<evidence type="ECO:0000256" key="1">
    <source>
        <dbReference type="ARBA" id="ARBA00022737"/>
    </source>
</evidence>
<dbReference type="Proteomes" id="UP000838763">
    <property type="component" value="Unassembled WGS sequence"/>
</dbReference>
<evidence type="ECO:0000313" key="8">
    <source>
        <dbReference type="EMBL" id="CAI4213723.1"/>
    </source>
</evidence>
<feature type="repeat" description="ANK" evidence="3">
    <location>
        <begin position="1107"/>
        <end position="1139"/>
    </location>
</feature>
<feature type="region of interest" description="Disordered" evidence="4">
    <location>
        <begin position="1656"/>
        <end position="1679"/>
    </location>
</feature>
<feature type="repeat" description="ANK" evidence="3">
    <location>
        <begin position="834"/>
        <end position="856"/>
    </location>
</feature>
<feature type="region of interest" description="Disordered" evidence="4">
    <location>
        <begin position="274"/>
        <end position="305"/>
    </location>
</feature>
<dbReference type="Pfam" id="PF12796">
    <property type="entry name" value="Ank_2"/>
    <property type="match status" value="7"/>
</dbReference>
<dbReference type="Pfam" id="PF00023">
    <property type="entry name" value="Ank"/>
    <property type="match status" value="1"/>
</dbReference>
<dbReference type="PANTHER" id="PTHR24173">
    <property type="entry name" value="ANKYRIN REPEAT CONTAINING"/>
    <property type="match status" value="1"/>
</dbReference>
<feature type="repeat" description="ANK" evidence="3">
    <location>
        <begin position="1420"/>
        <end position="1452"/>
    </location>
</feature>
<feature type="region of interest" description="Disordered" evidence="4">
    <location>
        <begin position="1349"/>
        <end position="1375"/>
    </location>
</feature>
<evidence type="ECO:0000256" key="2">
    <source>
        <dbReference type="ARBA" id="ARBA00023043"/>
    </source>
</evidence>
<feature type="repeat" description="ANK" evidence="3">
    <location>
        <begin position="1276"/>
        <end position="1308"/>
    </location>
</feature>
<dbReference type="Gene3D" id="1.25.40.20">
    <property type="entry name" value="Ankyrin repeat-containing domain"/>
    <property type="match status" value="8"/>
</dbReference>
<evidence type="ECO:0000256" key="3">
    <source>
        <dbReference type="PROSITE-ProRule" id="PRU00023"/>
    </source>
</evidence>
<dbReference type="SUPFAM" id="SSF48403">
    <property type="entry name" value="Ankyrin repeat"/>
    <property type="match status" value="4"/>
</dbReference>
<keyword evidence="1" id="KW-0677">Repeat</keyword>
<name>A0A9P1M9W4_9PEZI</name>
<dbReference type="InterPro" id="IPR002110">
    <property type="entry name" value="Ankyrin_rpt"/>
</dbReference>
<dbReference type="PROSITE" id="PS50297">
    <property type="entry name" value="ANK_REP_REGION"/>
    <property type="match status" value="8"/>
</dbReference>
<dbReference type="Pfam" id="PF17107">
    <property type="entry name" value="SesA"/>
    <property type="match status" value="1"/>
</dbReference>
<dbReference type="OrthoDB" id="20872at2759"/>
<evidence type="ECO:0000256" key="4">
    <source>
        <dbReference type="SAM" id="MobiDB-lite"/>
    </source>
</evidence>
<gene>
    <name evidence="8" type="ORF">PPNO1_LOCUS3466</name>
</gene>
<accession>A0A9P1M9W4</accession>
<organism evidence="8 9">
    <name type="scientific">Parascedosporium putredinis</name>
    <dbReference type="NCBI Taxonomy" id="1442378"/>
    <lineage>
        <taxon>Eukaryota</taxon>
        <taxon>Fungi</taxon>
        <taxon>Dikarya</taxon>
        <taxon>Ascomycota</taxon>
        <taxon>Pezizomycotina</taxon>
        <taxon>Sordariomycetes</taxon>
        <taxon>Hypocreomycetidae</taxon>
        <taxon>Microascales</taxon>
        <taxon>Microascaceae</taxon>
        <taxon>Parascedosporium</taxon>
    </lineage>
</organism>
<evidence type="ECO:0000259" key="6">
    <source>
        <dbReference type="Pfam" id="PF17107"/>
    </source>
</evidence>
<feature type="repeat" description="ANK" evidence="3">
    <location>
        <begin position="1140"/>
        <end position="1172"/>
    </location>
</feature>
<dbReference type="SMART" id="SM00248">
    <property type="entry name" value="ANK"/>
    <property type="match status" value="19"/>
</dbReference>
<dbReference type="Pfam" id="PF24883">
    <property type="entry name" value="NPHP3_N"/>
    <property type="match status" value="1"/>
</dbReference>
<feature type="repeat" description="ANK" evidence="3">
    <location>
        <begin position="930"/>
        <end position="962"/>
    </location>
</feature>
<dbReference type="InterPro" id="IPR056884">
    <property type="entry name" value="NPHP3-like_N"/>
</dbReference>
<feature type="repeat" description="ANK" evidence="3">
    <location>
        <begin position="1031"/>
        <end position="1064"/>
    </location>
</feature>
<feature type="domain" description="NACHT-NTPase sigma" evidence="5">
    <location>
        <begin position="188"/>
        <end position="227"/>
    </location>
</feature>
<protein>
    <recommendedName>
        <fullName evidence="10">NACHT-NTPase and P-loop NTPases N-terminal domain-containing protein</fullName>
    </recommendedName>
</protein>
<feature type="compositionally biased region" description="Basic and acidic residues" evidence="4">
    <location>
        <begin position="280"/>
        <end position="291"/>
    </location>
</feature>
<dbReference type="PROSITE" id="PS50088">
    <property type="entry name" value="ANK_REPEAT"/>
    <property type="match status" value="9"/>
</dbReference>
<reference evidence="8" key="1">
    <citation type="submission" date="2022-11" db="EMBL/GenBank/DDBJ databases">
        <authorList>
            <person name="Scott C."/>
            <person name="Bruce N."/>
        </authorList>
    </citation>
    <scope>NUCLEOTIDE SEQUENCE</scope>
</reference>
<feature type="domain" description="Nephrocystin 3-like N-terminal" evidence="7">
    <location>
        <begin position="419"/>
        <end position="487"/>
    </location>
</feature>
<feature type="domain" description="NACHT-NTPase and P-loop NTPases N-terminal" evidence="6">
    <location>
        <begin position="30"/>
        <end position="151"/>
    </location>
</feature>
<proteinExistence type="predicted"/>
<evidence type="ECO:0000313" key="9">
    <source>
        <dbReference type="Proteomes" id="UP000838763"/>
    </source>
</evidence>
<dbReference type="InterPro" id="IPR036770">
    <property type="entry name" value="Ankyrin_rpt-contain_sf"/>
</dbReference>
<dbReference type="InterPro" id="IPR031353">
    <property type="entry name" value="NACHT_sigma"/>
</dbReference>
<comment type="caution">
    <text evidence="8">The sequence shown here is derived from an EMBL/GenBank/DDBJ whole genome shotgun (WGS) entry which is preliminary data.</text>
</comment>
<feature type="region of interest" description="Disordered" evidence="4">
    <location>
        <begin position="371"/>
        <end position="390"/>
    </location>
</feature>
<sequence length="1679" mass="184134">MGSPSQPLKPSNSIKRSPPNMSGLEVIGVISGIVSILDAIVRIHGVARENHRLPPAYDDITHRVALVRETLSAVESRLEKDTEDSETYKSIELTLKASEKKANRLLGLYDEVSAPYGTGVAKRYMLAARAVRRRSEADHLTKDLLLDVQLLTGHHVVKSATEAQVARLAEAIEEASTPTPVEDRVVAEFRNYGSGSQNIQTGNGSQFNNTGSGCQFNGTFEGPFYFGPMHGFGLNVDSSSSISTLLTISDYVPLHASQPTVVRGSLTVLVDGQDTQSATADDRPPYRDRSFVHRKRGGGPKALALSGKRPLAWASAWQVDLRHPVPQGAHSSDPKPDSVGQEIKGRNRDNGPGGESKLNATGFRSQAQNLDIGVPASNPDGWASQVPASSTSSAFSRGAGEIVAEFEERCVNWGEVEKKWQWAVKDLWRRFRSSLREVLKRKSVLLIVDALDQCADLDESSLASKLRGLLEISSSSSSKLHLLLTSRSSLPQGTGPSFSICVEKENRDALLTYIRKIYPEDPALCRKMLDAAQGMFLWVHLTSVQAEADKIGPETIAKNLETCPRGMDNLYERIIHDRREKAEFLKLVQWICFANRQPSLAELRWGMLMEGDPSRQSLDKWEAASSWSDEDFERWIKALGGKIIEVFQLGDRTMVRFIHQSAKDFFLRGGLAALRESVEGKQRSSKEEAYQLAHYDLLRRCIHYLMATEIFDLDISVDLSKPPELNKPAAERHNLISRFPLLEYATLSLMEHAKASEAKDHRKQDLLRWFNQRFITRWTKLFRILAPWPADFASQLNQTTLVHVLSWYNLGATLGAVLKAGSKERQEINRKDGGGQTALSVAAERGNVEVVEVLLEIEGLNANKEDNRGWTALSYAAAAGREGVVNLVSRHSSAGAQHAFFLAADRGHDCIIGKLLELGSEVDANAKDDGGRAPLILAARKGHGNVIRELLTFDVDIGISDENGRTALMEAARADYLLIVKQLTNGRRALADDRDKEGHSALMIAAKWGRLDIFQFLLMENQEQLSWRDNSERTVLSLAAQRGHIEVVRCLLLKGGIKVNSRDRHGRTPLSLATTIGRIDMMELLLGEGEAKVDLADNDGRTPLLWAKKTALQYAASKGHTEIVRKLLEHGANVAARDKEQKTALHHAARGGHVAVVQVLVENGADVNGQDRNKDTALMWATVHRQVKVVQGLLAMEETDLNLKNRQGCTALSIAAKLGVTNVAKALLDTGKVEVDTRNYQERTPLSFAAENGHILTVAMLLSHDQAAGMVGSDTRGITPLIWAVMANQFNVARMLLKNGAQDDAKDSDGLAASRADVVRQLLEKREIARSTDGGDRDGNLAGLDVATPVGGFRFPNQPRTPGGRMAGHPSSELANNKENRLGQATALRNAAKNGKLTQVRGLFNRSIIDRSIIDTPDDEGYTALSWAATNGHADVVAYLVKNGADVNSNAQKMPGNTALLLAVAHSKRGTGALSEGHFKIVKQLLEAGAKVNARVEGGPTALLQAARDGQYEIVENLFTAADIDIGIKDHEGHTALSTACGRGFYEIAEILLRRGRARARGDSIAIVRAAQQGSLDIVKLLLENMEEVDVNVRDERGRTAISYAAQSGSVDIVQPLLQRNADMNIQDNEGHTAVGWASKERHHLVMDVFRKHWKAAQSDEPKSQHDAVSPHWEVQQGR</sequence>
<dbReference type="PANTHER" id="PTHR24173:SF74">
    <property type="entry name" value="ANKYRIN REPEAT DOMAIN-CONTAINING PROTEIN 16"/>
    <property type="match status" value="1"/>
</dbReference>